<evidence type="ECO:0000256" key="5">
    <source>
        <dbReference type="ARBA" id="ARBA00022960"/>
    </source>
</evidence>
<keyword evidence="2 10" id="KW-0132">Cell division</keyword>
<keyword evidence="8 10" id="KW-0131">Cell cycle</keyword>
<dbReference type="InterPro" id="IPR007235">
    <property type="entry name" value="Glyco_trans_28_C"/>
</dbReference>
<dbReference type="Gene3D" id="3.40.50.2000">
    <property type="entry name" value="Glycogen Phosphorylase B"/>
    <property type="match status" value="2"/>
</dbReference>
<comment type="caution">
    <text evidence="13">The sequence shown here is derived from an EMBL/GenBank/DDBJ whole genome shotgun (WGS) entry which is preliminary data.</text>
</comment>
<evidence type="ECO:0000259" key="11">
    <source>
        <dbReference type="Pfam" id="PF03033"/>
    </source>
</evidence>
<feature type="binding site" evidence="10">
    <location>
        <position position="200"/>
    </location>
    <ligand>
        <name>UDP-N-acetyl-alpha-D-glucosamine</name>
        <dbReference type="ChEBI" id="CHEBI:57705"/>
    </ligand>
</feature>
<keyword evidence="5 10" id="KW-0133">Cell shape</keyword>
<dbReference type="RefSeq" id="WP_343885677.1">
    <property type="nucleotide sequence ID" value="NZ_BAAAKI010000010.1"/>
</dbReference>
<evidence type="ECO:0000256" key="6">
    <source>
        <dbReference type="ARBA" id="ARBA00022984"/>
    </source>
</evidence>
<comment type="subcellular location">
    <subcellularLocation>
        <location evidence="10">Cell membrane</location>
        <topology evidence="10">Peripheral membrane protein</topology>
        <orientation evidence="10">Cytoplasmic side</orientation>
    </subcellularLocation>
</comment>
<feature type="binding site" evidence="10">
    <location>
        <position position="299"/>
    </location>
    <ligand>
        <name>UDP-N-acetyl-alpha-D-glucosamine</name>
        <dbReference type="ChEBI" id="CHEBI:57705"/>
    </ligand>
</feature>
<dbReference type="GO" id="GO:0016757">
    <property type="term" value="F:glycosyltransferase activity"/>
    <property type="evidence" value="ECO:0007669"/>
    <property type="project" value="UniProtKB-KW"/>
</dbReference>
<dbReference type="Proteomes" id="UP001596266">
    <property type="component" value="Unassembled WGS sequence"/>
</dbReference>
<keyword evidence="9 10" id="KW-0961">Cell wall biogenesis/degradation</keyword>
<proteinExistence type="inferred from homology"/>
<evidence type="ECO:0000313" key="13">
    <source>
        <dbReference type="EMBL" id="MFC6397383.1"/>
    </source>
</evidence>
<dbReference type="SUPFAM" id="SSF53756">
    <property type="entry name" value="UDP-Glycosyltransferase/glycogen phosphorylase"/>
    <property type="match status" value="1"/>
</dbReference>
<evidence type="ECO:0000256" key="3">
    <source>
        <dbReference type="ARBA" id="ARBA00022676"/>
    </source>
</evidence>
<organism evidence="13 14">
    <name type="scientific">Luteococcus sanguinis</name>
    <dbReference type="NCBI Taxonomy" id="174038"/>
    <lineage>
        <taxon>Bacteria</taxon>
        <taxon>Bacillati</taxon>
        <taxon>Actinomycetota</taxon>
        <taxon>Actinomycetes</taxon>
        <taxon>Propionibacteriales</taxon>
        <taxon>Propionibacteriaceae</taxon>
        <taxon>Luteococcus</taxon>
    </lineage>
</organism>
<dbReference type="Pfam" id="PF04101">
    <property type="entry name" value="Glyco_tran_28_C"/>
    <property type="match status" value="1"/>
</dbReference>
<keyword evidence="6 10" id="KW-0573">Peptidoglycan synthesis</keyword>
<dbReference type="HAMAP" id="MF_00033">
    <property type="entry name" value="MurG"/>
    <property type="match status" value="1"/>
</dbReference>
<dbReference type="Pfam" id="PF03033">
    <property type="entry name" value="Glyco_transf_28"/>
    <property type="match status" value="1"/>
</dbReference>
<evidence type="ECO:0000313" key="14">
    <source>
        <dbReference type="Proteomes" id="UP001596266"/>
    </source>
</evidence>
<name>A0ABW1X464_9ACTN</name>
<dbReference type="PANTHER" id="PTHR21015:SF22">
    <property type="entry name" value="GLYCOSYLTRANSFERASE"/>
    <property type="match status" value="1"/>
</dbReference>
<reference evidence="14" key="1">
    <citation type="journal article" date="2019" name="Int. J. Syst. Evol. Microbiol.">
        <title>The Global Catalogue of Microorganisms (GCM) 10K type strain sequencing project: providing services to taxonomists for standard genome sequencing and annotation.</title>
        <authorList>
            <consortium name="The Broad Institute Genomics Platform"/>
            <consortium name="The Broad Institute Genome Sequencing Center for Infectious Disease"/>
            <person name="Wu L."/>
            <person name="Ma J."/>
        </authorList>
    </citation>
    <scope>NUCLEOTIDE SEQUENCE [LARGE SCALE GENOMIC DNA]</scope>
    <source>
        <strain evidence="14">CGMCC 1.15277</strain>
    </source>
</reference>
<evidence type="ECO:0000256" key="9">
    <source>
        <dbReference type="ARBA" id="ARBA00023316"/>
    </source>
</evidence>
<dbReference type="EMBL" id="JBHSUA010000020">
    <property type="protein sequence ID" value="MFC6397383.1"/>
    <property type="molecule type" value="Genomic_DNA"/>
</dbReference>
<keyword evidence="7 10" id="KW-0472">Membrane</keyword>
<dbReference type="EC" id="2.4.1.227" evidence="10"/>
<feature type="domain" description="Glycosyl transferase family 28 C-terminal" evidence="12">
    <location>
        <begin position="194"/>
        <end position="358"/>
    </location>
</feature>
<evidence type="ECO:0000259" key="12">
    <source>
        <dbReference type="Pfam" id="PF04101"/>
    </source>
</evidence>
<comment type="pathway">
    <text evidence="10">Cell wall biogenesis; peptidoglycan biosynthesis.</text>
</comment>
<evidence type="ECO:0000256" key="10">
    <source>
        <dbReference type="HAMAP-Rule" id="MF_00033"/>
    </source>
</evidence>
<comment type="function">
    <text evidence="10">Cell wall formation. Catalyzes the transfer of a GlcNAc subunit on undecaprenyl-pyrophosphoryl-MurNAc-pentapeptide (lipid intermediate I) to form undecaprenyl-pyrophosphoryl-MurNAc-(pentapeptide)GlcNAc (lipid intermediate II).</text>
</comment>
<dbReference type="PANTHER" id="PTHR21015">
    <property type="entry name" value="UDP-N-ACETYLGLUCOSAMINE--N-ACETYLMURAMYL-(PENTAPEPTIDE) PYROPHOSPHORYL-UNDECAPRENOL N-ACETYLGLUCOSAMINE TRANSFERASE 1"/>
    <property type="match status" value="1"/>
</dbReference>
<comment type="similarity">
    <text evidence="10">Belongs to the glycosyltransferase 28 family. MurG subfamily.</text>
</comment>
<protein>
    <recommendedName>
        <fullName evidence="10">UDP-N-acetylglucosamine--N-acetylmuramyl-(pentapeptide) pyrophosphoryl-undecaprenol N-acetylglucosamine transferase</fullName>
        <ecNumber evidence="10">2.4.1.227</ecNumber>
    </recommendedName>
    <alternativeName>
        <fullName evidence="10">Undecaprenyl-PP-MurNAc-pentapeptide-UDPGlcNAc GlcNAc transferase</fullName>
    </alternativeName>
</protein>
<keyword evidence="14" id="KW-1185">Reference proteome</keyword>
<evidence type="ECO:0000256" key="2">
    <source>
        <dbReference type="ARBA" id="ARBA00022618"/>
    </source>
</evidence>
<comment type="caution">
    <text evidence="10">Lacks conserved residue(s) required for the propagation of feature annotation.</text>
</comment>
<sequence length="377" mass="39359">MVDVVLAGGGTAGHINPMLASADAIRRAAPDAGVSCIGTDKGLETRLVPAAGYPLDLVEPVPLPRRPTPELAKVPARLAGSVRTAARILRERDAKVVVGFGGYVALPAYLAARTRRIPVVIHEQNAVPGLANKVAARFATRTFSAFPDTPLPRCEAIGMPMRGAVTQLAATGVDEALRHGSRKQFGLRADLPLLLVSGGSQGARSINQATLAARDDLLAAGVHVLHILGPKNFTDDMVQVTHPETGAGYLPLAYVDQMDRAYSAADMMVCRSGAGTVCEVGSIGLPSVFVPLPHGNGEQARNADALVAAGGGVLVPDAELDASRLNREVLSRIHDAEQLAAMSRAGRHLFAHDAADRLASVVLEIAGHRPEGHPHAS</sequence>
<dbReference type="CDD" id="cd03785">
    <property type="entry name" value="GT28_MurG"/>
    <property type="match status" value="1"/>
</dbReference>
<feature type="binding site" evidence="10">
    <location>
        <begin position="11"/>
        <end position="13"/>
    </location>
    <ligand>
        <name>UDP-N-acetyl-alpha-D-glucosamine</name>
        <dbReference type="ChEBI" id="CHEBI:57705"/>
    </ligand>
</feature>
<dbReference type="InterPro" id="IPR004276">
    <property type="entry name" value="GlycoTrans_28_N"/>
</dbReference>
<comment type="catalytic activity">
    <reaction evidence="10">
        <text>di-trans,octa-cis-undecaprenyl diphospho-N-acetyl-alpha-D-muramoyl-L-alanyl-D-glutamyl-meso-2,6-diaminopimeloyl-D-alanyl-D-alanine + UDP-N-acetyl-alpha-D-glucosamine = di-trans,octa-cis-undecaprenyl diphospho-[N-acetyl-alpha-D-glucosaminyl-(1-&gt;4)]-N-acetyl-alpha-D-muramoyl-L-alanyl-D-glutamyl-meso-2,6-diaminopimeloyl-D-alanyl-D-alanine + UDP + H(+)</text>
        <dbReference type="Rhea" id="RHEA:31227"/>
        <dbReference type="ChEBI" id="CHEBI:15378"/>
        <dbReference type="ChEBI" id="CHEBI:57705"/>
        <dbReference type="ChEBI" id="CHEBI:58223"/>
        <dbReference type="ChEBI" id="CHEBI:61387"/>
        <dbReference type="ChEBI" id="CHEBI:61388"/>
        <dbReference type="EC" id="2.4.1.227"/>
    </reaction>
</comment>
<evidence type="ECO:0000256" key="7">
    <source>
        <dbReference type="ARBA" id="ARBA00023136"/>
    </source>
</evidence>
<evidence type="ECO:0000256" key="4">
    <source>
        <dbReference type="ARBA" id="ARBA00022679"/>
    </source>
</evidence>
<feature type="binding site" evidence="10">
    <location>
        <position position="125"/>
    </location>
    <ligand>
        <name>UDP-N-acetyl-alpha-D-glucosamine</name>
        <dbReference type="ChEBI" id="CHEBI:57705"/>
    </ligand>
</feature>
<keyword evidence="4 10" id="KW-0808">Transferase</keyword>
<feature type="binding site" evidence="10">
    <location>
        <position position="162"/>
    </location>
    <ligand>
        <name>UDP-N-acetyl-alpha-D-glucosamine</name>
        <dbReference type="ChEBI" id="CHEBI:57705"/>
    </ligand>
</feature>
<feature type="domain" description="Glycosyltransferase family 28 N-terminal" evidence="11">
    <location>
        <begin position="4"/>
        <end position="143"/>
    </location>
</feature>
<dbReference type="NCBIfam" id="TIGR01133">
    <property type="entry name" value="murG"/>
    <property type="match status" value="1"/>
</dbReference>
<evidence type="ECO:0000256" key="1">
    <source>
        <dbReference type="ARBA" id="ARBA00022475"/>
    </source>
</evidence>
<keyword evidence="3 10" id="KW-0328">Glycosyltransferase</keyword>
<accession>A0ABW1X464</accession>
<keyword evidence="1 10" id="KW-1003">Cell membrane</keyword>
<dbReference type="InterPro" id="IPR006009">
    <property type="entry name" value="GlcNAc_MurG"/>
</dbReference>
<gene>
    <name evidence="10 13" type="primary">murG</name>
    <name evidence="13" type="ORF">ACFP57_10385</name>
</gene>
<evidence type="ECO:0000256" key="8">
    <source>
        <dbReference type="ARBA" id="ARBA00023306"/>
    </source>
</evidence>